<dbReference type="Proteomes" id="UP000050266">
    <property type="component" value="Unassembled WGS sequence"/>
</dbReference>
<evidence type="ECO:0000313" key="2">
    <source>
        <dbReference type="EMBL" id="RMR14200.1"/>
    </source>
</evidence>
<protein>
    <submittedName>
        <fullName evidence="1">Uncharacterized protein</fullName>
    </submittedName>
</protein>
<proteinExistence type="predicted"/>
<evidence type="ECO:0000313" key="1">
    <source>
        <dbReference type="EMBL" id="KPZ06259.1"/>
    </source>
</evidence>
<reference evidence="2 4" key="2">
    <citation type="submission" date="2018-08" db="EMBL/GenBank/DDBJ databases">
        <title>Recombination of ecologically and evolutionarily significant loci maintains genetic cohesion in the Pseudomonas syringae species complex.</title>
        <authorList>
            <person name="Dillon M."/>
            <person name="Thakur S."/>
            <person name="Almeida R.N.D."/>
            <person name="Weir B.S."/>
            <person name="Guttman D.S."/>
        </authorList>
    </citation>
    <scope>NUCLEOTIDE SEQUENCE [LARGE SCALE GENOMIC DNA]</scope>
    <source>
        <strain evidence="2 4">ICMP 5931</strain>
    </source>
</reference>
<evidence type="ECO:0000313" key="3">
    <source>
        <dbReference type="Proteomes" id="UP000050266"/>
    </source>
</evidence>
<reference evidence="1 3" key="1">
    <citation type="submission" date="2015-09" db="EMBL/GenBank/DDBJ databases">
        <title>Genome announcement of multiple Pseudomonas syringae strains.</title>
        <authorList>
            <person name="Thakur S."/>
            <person name="Wang P.W."/>
            <person name="Gong Y."/>
            <person name="Weir B.S."/>
            <person name="Guttman D.S."/>
        </authorList>
    </citation>
    <scope>NUCLEOTIDE SEQUENCE [LARGE SCALE GENOMIC DNA]</scope>
    <source>
        <strain evidence="1 3">ICMP3962</strain>
    </source>
</reference>
<comment type="caution">
    <text evidence="1">The sequence shown here is derived from an EMBL/GenBank/DDBJ whole genome shotgun (WGS) entry which is preliminary data.</text>
</comment>
<organism evidence="1 3">
    <name type="scientific">Pseudomonas amygdali pv. ulmi</name>
    <dbReference type="NCBI Taxonomy" id="251720"/>
    <lineage>
        <taxon>Bacteria</taxon>
        <taxon>Pseudomonadati</taxon>
        <taxon>Pseudomonadota</taxon>
        <taxon>Gammaproteobacteria</taxon>
        <taxon>Pseudomonadales</taxon>
        <taxon>Pseudomonadaceae</taxon>
        <taxon>Pseudomonas</taxon>
        <taxon>Pseudomonas amygdali</taxon>
    </lineage>
</organism>
<evidence type="ECO:0000313" key="4">
    <source>
        <dbReference type="Proteomes" id="UP000271097"/>
    </source>
</evidence>
<dbReference type="EMBL" id="RBRS01000298">
    <property type="protein sequence ID" value="RMR14200.1"/>
    <property type="molecule type" value="Genomic_DNA"/>
</dbReference>
<dbReference type="Proteomes" id="UP000271097">
    <property type="component" value="Unassembled WGS sequence"/>
</dbReference>
<gene>
    <name evidence="1" type="ORF">ALO41_03242</name>
    <name evidence="2" type="ORF">ALP90_03492</name>
</gene>
<name>A0A0Q0C6N7_PSEA0</name>
<dbReference type="PATRIC" id="fig|251720.4.peg.4542"/>
<dbReference type="AlphaFoldDB" id="A0A0Q0C6N7"/>
<dbReference type="EMBL" id="LJRQ01000423">
    <property type="protein sequence ID" value="KPZ06259.1"/>
    <property type="molecule type" value="Genomic_DNA"/>
</dbReference>
<sequence length="50" mass="5797">MVFPTSFDENMIERKACRSLERLERPALWLAALRRGESVAQYASNRGIKQ</sequence>
<accession>A0A0Q0C6N7</accession>